<keyword evidence="1" id="KW-0732">Signal</keyword>
<accession>A0ABV2F6Z1</accession>
<organism evidence="2 3">
    <name type="scientific">Paenibacillus favisporus</name>
    <dbReference type="NCBI Taxonomy" id="221028"/>
    <lineage>
        <taxon>Bacteria</taxon>
        <taxon>Bacillati</taxon>
        <taxon>Bacillota</taxon>
        <taxon>Bacilli</taxon>
        <taxon>Bacillales</taxon>
        <taxon>Paenibacillaceae</taxon>
        <taxon>Paenibacillus</taxon>
    </lineage>
</organism>
<name>A0ABV2F6Z1_9BACL</name>
<evidence type="ECO:0000313" key="3">
    <source>
        <dbReference type="Proteomes" id="UP001549098"/>
    </source>
</evidence>
<dbReference type="Proteomes" id="UP001549098">
    <property type="component" value="Unassembled WGS sequence"/>
</dbReference>
<evidence type="ECO:0000313" key="2">
    <source>
        <dbReference type="EMBL" id="MET3547551.1"/>
    </source>
</evidence>
<evidence type="ECO:0000256" key="1">
    <source>
        <dbReference type="SAM" id="SignalP"/>
    </source>
</evidence>
<dbReference type="EMBL" id="JBEPLV010000004">
    <property type="protein sequence ID" value="MET3547551.1"/>
    <property type="molecule type" value="Genomic_DNA"/>
</dbReference>
<proteinExistence type="predicted"/>
<comment type="caution">
    <text evidence="2">The sequence shown here is derived from an EMBL/GenBank/DDBJ whole genome shotgun (WGS) entry which is preliminary data.</text>
</comment>
<sequence>MKFNRIARWLLPAVVCLLLPTSAHFVHGDSPGQLGDLTPSEVLNGYMQAQMSNDYEKIADLSEDSRFKNRADYLKFLKINQTLLDYKIVSVDQSNPDHVIFHVLTKYEGVGGNGELPELQIIVHKSNGVYKVLIQPGTVINMDPSQPNYKTVEYNQKITMGE</sequence>
<feature type="chain" id="PRO_5045335354" evidence="1">
    <location>
        <begin position="26"/>
        <end position="162"/>
    </location>
</feature>
<dbReference type="RefSeq" id="WP_354499518.1">
    <property type="nucleotide sequence ID" value="NZ_JBEPLV010000004.1"/>
</dbReference>
<gene>
    <name evidence="2" type="ORF">ABID47_004167</name>
</gene>
<reference evidence="2 3" key="1">
    <citation type="submission" date="2024-06" db="EMBL/GenBank/DDBJ databases">
        <title>Genomic Encyclopedia of Type Strains, Phase IV (KMG-IV): sequencing the most valuable type-strain genomes for metagenomic binning, comparative biology and taxonomic classification.</title>
        <authorList>
            <person name="Goeker M."/>
        </authorList>
    </citation>
    <scope>NUCLEOTIDE SEQUENCE [LARGE SCALE GENOMIC DNA]</scope>
    <source>
        <strain evidence="2 3">DSM 17253</strain>
    </source>
</reference>
<protein>
    <submittedName>
        <fullName evidence="2">Uncharacterized protein</fullName>
    </submittedName>
</protein>
<feature type="signal peptide" evidence="1">
    <location>
        <begin position="1"/>
        <end position="25"/>
    </location>
</feature>
<keyword evidence="3" id="KW-1185">Reference proteome</keyword>